<proteinExistence type="predicted"/>
<dbReference type="AlphaFoldDB" id="A0A401H772"/>
<dbReference type="InParanoid" id="A0A401H772"/>
<comment type="caution">
    <text evidence="1">The sequence shown here is derived from an EMBL/GenBank/DDBJ whole genome shotgun (WGS) entry which is preliminary data.</text>
</comment>
<accession>A0A401H772</accession>
<gene>
    <name evidence="1" type="ORF">SCP_1901010</name>
</gene>
<evidence type="ECO:0000313" key="1">
    <source>
        <dbReference type="EMBL" id="GBE90252.1"/>
    </source>
</evidence>
<dbReference type="Proteomes" id="UP000287166">
    <property type="component" value="Unassembled WGS sequence"/>
</dbReference>
<protein>
    <recommendedName>
        <fullName evidence="3">F-box domain-containing protein</fullName>
    </recommendedName>
</protein>
<reference evidence="1 2" key="1">
    <citation type="journal article" date="2018" name="Sci. Rep.">
        <title>Genome sequence of the cauliflower mushroom Sparassis crispa (Hanabiratake) and its association with beneficial usage.</title>
        <authorList>
            <person name="Kiyama R."/>
            <person name="Furutani Y."/>
            <person name="Kawaguchi K."/>
            <person name="Nakanishi T."/>
        </authorList>
    </citation>
    <scope>NUCLEOTIDE SEQUENCE [LARGE SCALE GENOMIC DNA]</scope>
</reference>
<dbReference type="OrthoDB" id="2788229at2759"/>
<dbReference type="SUPFAM" id="SSF52047">
    <property type="entry name" value="RNI-like"/>
    <property type="match status" value="1"/>
</dbReference>
<name>A0A401H772_9APHY</name>
<sequence>MCAIFRGLRRVVDLAPWCVQKCLELVYLLQIDRDYEYTSLSTMIPHAPTFPPELCDMVIDYLYDNESALEACSLVCRAWLQSTRYHLFHTVRTRESIEGRGASNLSRILSKRHAKGILPNIHELRILASDSAARTELRPPIYSPKVSTQDVVRLISQLPRLQTVEICGVVLDGRYCNRGKSVTPISLDTLRLDRICCRNNLVDDLLSILRPFSDIQHLEVKTIKSSYWYLEESETRVEETLNKVSQVLPPHLRVQTLVVRNCTLGCLLLCDIMRKTPSVQTLQRLDLRIECLGDITALGALIKATGANFRTLCLDISSLNWSADVFDWKKLNLTDCPSLEAIHGMYVGPKFFHNTSTSYLNLLCTVNPSSLSLLTFRFRVNNSLSDLKAVDWKRMEMVLSRFRKLEMVGLCVQDNRIPPQNEMVECWQLLKRLLPGRGQRGVLNFQYSSPVVATDHWVPL</sequence>
<evidence type="ECO:0000313" key="2">
    <source>
        <dbReference type="Proteomes" id="UP000287166"/>
    </source>
</evidence>
<keyword evidence="2" id="KW-1185">Reference proteome</keyword>
<dbReference type="GeneID" id="38787169"/>
<dbReference type="STRING" id="139825.A0A401H772"/>
<organism evidence="1 2">
    <name type="scientific">Sparassis crispa</name>
    <dbReference type="NCBI Taxonomy" id="139825"/>
    <lineage>
        <taxon>Eukaryota</taxon>
        <taxon>Fungi</taxon>
        <taxon>Dikarya</taxon>
        <taxon>Basidiomycota</taxon>
        <taxon>Agaricomycotina</taxon>
        <taxon>Agaricomycetes</taxon>
        <taxon>Polyporales</taxon>
        <taxon>Sparassidaceae</taxon>
        <taxon>Sparassis</taxon>
    </lineage>
</organism>
<dbReference type="EMBL" id="BFAD01000019">
    <property type="protein sequence ID" value="GBE90252.1"/>
    <property type="molecule type" value="Genomic_DNA"/>
</dbReference>
<evidence type="ECO:0008006" key="3">
    <source>
        <dbReference type="Google" id="ProtNLM"/>
    </source>
</evidence>
<dbReference type="RefSeq" id="XP_027621165.1">
    <property type="nucleotide sequence ID" value="XM_027765364.1"/>
</dbReference>